<protein>
    <submittedName>
        <fullName evidence="2">Nitrile hydratase accessory protein</fullName>
    </submittedName>
</protein>
<dbReference type="NCBIfam" id="TIGR03889">
    <property type="entry name" value="nitrile_acc"/>
    <property type="match status" value="1"/>
</dbReference>
<comment type="caution">
    <text evidence="2">The sequence shown here is derived from an EMBL/GenBank/DDBJ whole genome shotgun (WGS) entry which is preliminary data.</text>
</comment>
<dbReference type="Gene3D" id="1.10.472.20">
    <property type="entry name" value="Nitrile hydratase, beta subunit"/>
    <property type="match status" value="1"/>
</dbReference>
<dbReference type="InterPro" id="IPR049054">
    <property type="entry name" value="CN_hydtase_beta-like_N"/>
</dbReference>
<dbReference type="InterPro" id="IPR023808">
    <property type="entry name" value="Nitrile_Hydratase_acc_put"/>
</dbReference>
<dbReference type="Proteomes" id="UP000584374">
    <property type="component" value="Unassembled WGS sequence"/>
</dbReference>
<feature type="domain" description="Nitrile hydratase beta subunit-like N-terminal" evidence="1">
    <location>
        <begin position="9"/>
        <end position="92"/>
    </location>
</feature>
<proteinExistence type="predicted"/>
<dbReference type="EMBL" id="JACHIW010000001">
    <property type="protein sequence ID" value="MBB5157277.1"/>
    <property type="molecule type" value="Genomic_DNA"/>
</dbReference>
<dbReference type="InterPro" id="IPR008990">
    <property type="entry name" value="Elect_transpt_acc-like_dom_sf"/>
</dbReference>
<evidence type="ECO:0000313" key="2">
    <source>
        <dbReference type="EMBL" id="MBB5157277.1"/>
    </source>
</evidence>
<evidence type="ECO:0000313" key="3">
    <source>
        <dbReference type="Proteomes" id="UP000584374"/>
    </source>
</evidence>
<dbReference type="InterPro" id="IPR042262">
    <property type="entry name" value="CN_hydtase_beta_C"/>
</dbReference>
<name>A0A840QBF7_9PSEU</name>
<accession>A0A840QBF7</accession>
<organism evidence="2 3">
    <name type="scientific">Saccharopolyspora phatthalungensis</name>
    <dbReference type="NCBI Taxonomy" id="664693"/>
    <lineage>
        <taxon>Bacteria</taxon>
        <taxon>Bacillati</taxon>
        <taxon>Actinomycetota</taxon>
        <taxon>Actinomycetes</taxon>
        <taxon>Pseudonocardiales</taxon>
        <taxon>Pseudonocardiaceae</taxon>
        <taxon>Saccharopolyspora</taxon>
    </lineage>
</organism>
<gene>
    <name evidence="2" type="ORF">BJ970_004811</name>
</gene>
<dbReference type="SUPFAM" id="SSF50090">
    <property type="entry name" value="Electron transport accessory proteins"/>
    <property type="match status" value="1"/>
</dbReference>
<dbReference type="AlphaFoldDB" id="A0A840QBF7"/>
<reference evidence="2 3" key="1">
    <citation type="submission" date="2020-08" db="EMBL/GenBank/DDBJ databases">
        <title>Sequencing the genomes of 1000 actinobacteria strains.</title>
        <authorList>
            <person name="Klenk H.-P."/>
        </authorList>
    </citation>
    <scope>NUCLEOTIDE SEQUENCE [LARGE SCALE GENOMIC DNA]</scope>
    <source>
        <strain evidence="2 3">DSM 45584</strain>
    </source>
</reference>
<sequence>MTHFLAPEENPDNSFDQPWQVEAFATVVSLTRRGVFTWPEWAETLASIAAEQPAAPGETITTAYYRQWTVALERLLDKYLGMSAPQLDERVELWRRAYLGTPHGRPIELGNYTNCPTRLAEHHDEHEHGHEHFMISREELLAKAKPVAIDRARKASV</sequence>
<keyword evidence="3" id="KW-1185">Reference proteome</keyword>
<dbReference type="Pfam" id="PF21006">
    <property type="entry name" value="NHase_beta_N"/>
    <property type="match status" value="1"/>
</dbReference>
<dbReference type="RefSeq" id="WP_184728262.1">
    <property type="nucleotide sequence ID" value="NZ_JACHIW010000001.1"/>
</dbReference>
<evidence type="ECO:0000259" key="1">
    <source>
        <dbReference type="Pfam" id="PF21006"/>
    </source>
</evidence>